<organism evidence="2 3">
    <name type="scientific">Providencia alcalifaciens</name>
    <dbReference type="NCBI Taxonomy" id="126385"/>
    <lineage>
        <taxon>Bacteria</taxon>
        <taxon>Pseudomonadati</taxon>
        <taxon>Pseudomonadota</taxon>
        <taxon>Gammaproteobacteria</taxon>
        <taxon>Enterobacterales</taxon>
        <taxon>Morganellaceae</taxon>
        <taxon>Providencia</taxon>
    </lineage>
</organism>
<evidence type="ECO:0000313" key="2">
    <source>
        <dbReference type="EMBL" id="MTC34169.1"/>
    </source>
</evidence>
<name>A0AAW9V9N7_9GAMM</name>
<feature type="coiled-coil region" evidence="1">
    <location>
        <begin position="73"/>
        <end position="107"/>
    </location>
</feature>
<dbReference type="AlphaFoldDB" id="A0AAW9V9N7"/>
<comment type="caution">
    <text evidence="2">The sequence shown here is derived from an EMBL/GenBank/DDBJ whole genome shotgun (WGS) entry which is preliminary data.</text>
</comment>
<evidence type="ECO:0000256" key="1">
    <source>
        <dbReference type="SAM" id="Coils"/>
    </source>
</evidence>
<evidence type="ECO:0000313" key="3">
    <source>
        <dbReference type="Proteomes" id="UP000449944"/>
    </source>
</evidence>
<gene>
    <name evidence="2" type="ORF">GKR67_06025</name>
</gene>
<accession>A0AAW9V9N7</accession>
<keyword evidence="1" id="KW-0175">Coiled coil</keyword>
<evidence type="ECO:0008006" key="4">
    <source>
        <dbReference type="Google" id="ProtNLM"/>
    </source>
</evidence>
<proteinExistence type="predicted"/>
<reference evidence="2 3" key="1">
    <citation type="submission" date="2019-10" db="EMBL/GenBank/DDBJ databases">
        <title>Comparative genomic analysis of Providencia.</title>
        <authorList>
            <person name="Yuan C."/>
            <person name="Wei Y."/>
            <person name="Yin Z."/>
        </authorList>
    </citation>
    <scope>NUCLEOTIDE SEQUENCE [LARGE SCALE GENOMIC DNA]</scope>
    <source>
        <strain evidence="3">wls1934</strain>
    </source>
</reference>
<dbReference type="Proteomes" id="UP000449944">
    <property type="component" value="Unassembled WGS sequence"/>
</dbReference>
<dbReference type="EMBL" id="WLUB01000022">
    <property type="protein sequence ID" value="MTC34169.1"/>
    <property type="molecule type" value="Genomic_DNA"/>
</dbReference>
<dbReference type="GO" id="GO:0044659">
    <property type="term" value="P:viral release from host cell by cytolysis"/>
    <property type="evidence" value="ECO:0007669"/>
    <property type="project" value="InterPro"/>
</dbReference>
<protein>
    <recommendedName>
        <fullName evidence="4">Lysis protein</fullName>
    </recommendedName>
</protein>
<sequence>MLGVNAGKYDMDKAMNSIAENTLTRSFKVALIIAAWLLFAIGATAGAVLARSYYNGIIQANQSQYDKNLKAISDEAMASTQQANARMQQAQREKQRLDERYAKELSDAQKESQTLRDDLSAGRRRLQFAKADLATCQLTASHSSGTRTVGDGAEIRFSVEAGLLVEDIRAGIQLDQAKLDYLQDYVTNVVNECRREVTP</sequence>
<dbReference type="Pfam" id="PF03245">
    <property type="entry name" value="Phage_lysis"/>
    <property type="match status" value="1"/>
</dbReference>
<dbReference type="InterPro" id="IPR004929">
    <property type="entry name" value="I-spanin"/>
</dbReference>